<keyword evidence="3" id="KW-1185">Reference proteome</keyword>
<comment type="caution">
    <text evidence="2">The sequence shown here is derived from an EMBL/GenBank/DDBJ whole genome shotgun (WGS) entry which is preliminary data.</text>
</comment>
<sequence>MQFPTGNAGLSLAFLIIVGVVMLPLLPTWIAVIRGAEAISFVLLINIFCCATVLGWPIALVLAFKMPRRSEFQMPPPP</sequence>
<dbReference type="EMBL" id="RFFG01000105">
    <property type="protein sequence ID" value="RMI37495.1"/>
    <property type="molecule type" value="Genomic_DNA"/>
</dbReference>
<evidence type="ECO:0000256" key="1">
    <source>
        <dbReference type="SAM" id="Phobius"/>
    </source>
</evidence>
<evidence type="ECO:0000313" key="2">
    <source>
        <dbReference type="EMBL" id="RMI37495.1"/>
    </source>
</evidence>
<feature type="transmembrane region" description="Helical" evidence="1">
    <location>
        <begin position="38"/>
        <end position="64"/>
    </location>
</feature>
<organism evidence="2 3">
    <name type="scientific">Actinomadura harenae</name>
    <dbReference type="NCBI Taxonomy" id="2483351"/>
    <lineage>
        <taxon>Bacteria</taxon>
        <taxon>Bacillati</taxon>
        <taxon>Actinomycetota</taxon>
        <taxon>Actinomycetes</taxon>
        <taxon>Streptosporangiales</taxon>
        <taxon>Thermomonosporaceae</taxon>
        <taxon>Actinomadura</taxon>
    </lineage>
</organism>
<reference evidence="2 3" key="1">
    <citation type="submission" date="2018-10" db="EMBL/GenBank/DDBJ databases">
        <title>Isolation from soil.</title>
        <authorList>
            <person name="Hu J."/>
        </authorList>
    </citation>
    <scope>NUCLEOTIDE SEQUENCE [LARGE SCALE GENOMIC DNA]</scope>
    <source>
        <strain evidence="2 3">NEAU-Ht49</strain>
    </source>
</reference>
<dbReference type="OrthoDB" id="3481952at2"/>
<name>A0A3M2LN33_9ACTN</name>
<accession>A0A3M2LN33</accession>
<keyword evidence="1" id="KW-0812">Transmembrane</keyword>
<proteinExistence type="predicted"/>
<dbReference type="AlphaFoldDB" id="A0A3M2LN33"/>
<dbReference type="Proteomes" id="UP000282674">
    <property type="component" value="Unassembled WGS sequence"/>
</dbReference>
<evidence type="ECO:0008006" key="4">
    <source>
        <dbReference type="Google" id="ProtNLM"/>
    </source>
</evidence>
<keyword evidence="1" id="KW-1133">Transmembrane helix</keyword>
<evidence type="ECO:0000313" key="3">
    <source>
        <dbReference type="Proteomes" id="UP000282674"/>
    </source>
</evidence>
<gene>
    <name evidence="2" type="ORF">EBO15_35620</name>
</gene>
<protein>
    <recommendedName>
        <fullName evidence="4">Superinfection immunity protein</fullName>
    </recommendedName>
</protein>
<dbReference type="RefSeq" id="WP_122198874.1">
    <property type="nucleotide sequence ID" value="NZ_JBHSKC010000051.1"/>
</dbReference>
<feature type="transmembrane region" description="Helical" evidence="1">
    <location>
        <begin position="12"/>
        <end position="32"/>
    </location>
</feature>
<keyword evidence="1" id="KW-0472">Membrane</keyword>